<sequence length="156" mass="16690">MCQPLFPPSSFPHRPAAACGSRCAGFPRFLAAMAGYEPCRGEIYERRAHQPTTEPANSPRGSPGAPTIEYNRITGSHGAVLLGVRLPPCLASFLPPTLAWEAGGEAEGREEGNSRVLRYIHVGLQLHKLKTARPAHTKSVLMSLASPFLVPPSPIG</sequence>
<keyword evidence="2" id="KW-1185">Reference proteome</keyword>
<name>A0A5B7FNQ1_PORTR</name>
<proteinExistence type="predicted"/>
<protein>
    <submittedName>
        <fullName evidence="1">Uncharacterized protein</fullName>
    </submittedName>
</protein>
<dbReference type="Proteomes" id="UP000324222">
    <property type="component" value="Unassembled WGS sequence"/>
</dbReference>
<evidence type="ECO:0000313" key="1">
    <source>
        <dbReference type="EMBL" id="MPC46538.1"/>
    </source>
</evidence>
<dbReference type="EMBL" id="VSRR010007259">
    <property type="protein sequence ID" value="MPC46538.1"/>
    <property type="molecule type" value="Genomic_DNA"/>
</dbReference>
<evidence type="ECO:0000313" key="2">
    <source>
        <dbReference type="Proteomes" id="UP000324222"/>
    </source>
</evidence>
<reference evidence="1 2" key="1">
    <citation type="submission" date="2019-05" db="EMBL/GenBank/DDBJ databases">
        <title>Another draft genome of Portunus trituberculatus and its Hox gene families provides insights of decapod evolution.</title>
        <authorList>
            <person name="Jeong J.-H."/>
            <person name="Song I."/>
            <person name="Kim S."/>
            <person name="Choi T."/>
            <person name="Kim D."/>
            <person name="Ryu S."/>
            <person name="Kim W."/>
        </authorList>
    </citation>
    <scope>NUCLEOTIDE SEQUENCE [LARGE SCALE GENOMIC DNA]</scope>
    <source>
        <tissue evidence="1">Muscle</tissue>
    </source>
</reference>
<organism evidence="1 2">
    <name type="scientific">Portunus trituberculatus</name>
    <name type="common">Swimming crab</name>
    <name type="synonym">Neptunus trituberculatus</name>
    <dbReference type="NCBI Taxonomy" id="210409"/>
    <lineage>
        <taxon>Eukaryota</taxon>
        <taxon>Metazoa</taxon>
        <taxon>Ecdysozoa</taxon>
        <taxon>Arthropoda</taxon>
        <taxon>Crustacea</taxon>
        <taxon>Multicrustacea</taxon>
        <taxon>Malacostraca</taxon>
        <taxon>Eumalacostraca</taxon>
        <taxon>Eucarida</taxon>
        <taxon>Decapoda</taxon>
        <taxon>Pleocyemata</taxon>
        <taxon>Brachyura</taxon>
        <taxon>Eubrachyura</taxon>
        <taxon>Portunoidea</taxon>
        <taxon>Portunidae</taxon>
        <taxon>Portuninae</taxon>
        <taxon>Portunus</taxon>
    </lineage>
</organism>
<accession>A0A5B7FNQ1</accession>
<comment type="caution">
    <text evidence="1">The sequence shown here is derived from an EMBL/GenBank/DDBJ whole genome shotgun (WGS) entry which is preliminary data.</text>
</comment>
<gene>
    <name evidence="1" type="ORF">E2C01_040258</name>
</gene>
<dbReference type="AlphaFoldDB" id="A0A5B7FNQ1"/>